<dbReference type="EMBL" id="CP012365">
    <property type="protein sequence ID" value="AKX59184.1"/>
    <property type="molecule type" value="Genomic_DNA"/>
</dbReference>
<dbReference type="EMBL" id="JACANB010000002">
    <property type="protein sequence ID" value="MDM1695694.1"/>
    <property type="molecule type" value="Genomic_DNA"/>
</dbReference>
<accession>A0A0K1XD51</accession>
<proteinExistence type="predicted"/>
<sequence length="75" mass="8787">MTFFIDAWLDRSNPYLRIIDKQSGNVCVELDEQQLQLLQQRGEVDFHALETNESSQLKELLHGLFLFCFAQQHCS</sequence>
<reference evidence="2" key="3">
    <citation type="journal article" date="2022" name="Sci. Total Environ.">
        <title>Prevalence, transmission, and molecular epidemiology of tet(X)-positive bacteria among humans, animals, and environmental niches in China: An epidemiological, and genomic-based study.</title>
        <authorList>
            <person name="Dong N."/>
            <person name="Zeng Y."/>
            <person name="Cai C."/>
            <person name="Sun C."/>
            <person name="Lu J."/>
            <person name="Liu C."/>
            <person name="Zhou H."/>
            <person name="Sun Q."/>
            <person name="Shu L."/>
            <person name="Wang H."/>
            <person name="Wang Y."/>
            <person name="Wang S."/>
            <person name="Wu C."/>
            <person name="Chan E.W."/>
            <person name="Chen G."/>
            <person name="Shen Z."/>
            <person name="Chen S."/>
            <person name="Zhang R."/>
        </authorList>
    </citation>
    <scope>NUCLEOTIDE SEQUENCE</scope>
    <source>
        <strain evidence="2">DF46-2-2</strain>
    </source>
</reference>
<evidence type="ECO:0000313" key="3">
    <source>
        <dbReference type="Proteomes" id="UP000063953"/>
    </source>
</evidence>
<gene>
    <name evidence="1" type="ORF">AKN88_03935</name>
    <name evidence="2" type="ORF">HX099_03295</name>
</gene>
<evidence type="ECO:0000313" key="2">
    <source>
        <dbReference type="EMBL" id="MDM1695694.1"/>
    </source>
</evidence>
<dbReference type="GeneID" id="93983805"/>
<protein>
    <submittedName>
        <fullName evidence="1">Uncharacterized protein</fullName>
    </submittedName>
</protein>
<dbReference type="AlphaFoldDB" id="A0A0K1XD51"/>
<dbReference type="RefSeq" id="WP_053100258.1">
    <property type="nucleotide sequence ID" value="NZ_CP012358.1"/>
</dbReference>
<keyword evidence="3" id="KW-1185">Reference proteome</keyword>
<dbReference type="KEGG" id="pbb:AKN87_05920"/>
<evidence type="ECO:0000313" key="1">
    <source>
        <dbReference type="EMBL" id="AKX59184.1"/>
    </source>
</evidence>
<reference evidence="2" key="2">
    <citation type="submission" date="2020-06" db="EMBL/GenBank/DDBJ databases">
        <authorList>
            <person name="Dong N."/>
        </authorList>
    </citation>
    <scope>NUCLEOTIDE SEQUENCE</scope>
    <source>
        <strain evidence="2">DF46-2-2</strain>
    </source>
</reference>
<dbReference type="Proteomes" id="UP000063953">
    <property type="component" value="Chromosome"/>
</dbReference>
<reference evidence="1 3" key="1">
    <citation type="journal article" date="2015" name="Genome Announc.">
        <title>Genome Sequences of Oblitimonas alkaliphila gen. nov. sp. nov. (Proposed), a Novel Bacterium of the Pseudomonadaceae Family.</title>
        <authorList>
            <person name="Lauer A.C."/>
            <person name="Nicholson A.C."/>
            <person name="Humrighouse B.W."/>
            <person name="Emery B."/>
            <person name="Drobish A."/>
            <person name="Juieng P."/>
            <person name="Loparev V."/>
            <person name="McQuiston J.R."/>
        </authorList>
    </citation>
    <scope>NUCLEOTIDE SEQUENCE [LARGE SCALE GENOMIC DNA]</scope>
    <source>
        <strain evidence="1 3">E5571</strain>
    </source>
</reference>
<dbReference type="Proteomes" id="UP001173465">
    <property type="component" value="Unassembled WGS sequence"/>
</dbReference>
<dbReference type="OrthoDB" id="6400925at2"/>
<name>A0A0K1XD51_9GAMM</name>
<organism evidence="1 3">
    <name type="scientific">Thiopseudomonas alkaliphila</name>
    <dbReference type="NCBI Taxonomy" id="1697053"/>
    <lineage>
        <taxon>Bacteria</taxon>
        <taxon>Pseudomonadati</taxon>
        <taxon>Pseudomonadota</taxon>
        <taxon>Gammaproteobacteria</taxon>
        <taxon>Pseudomonadales</taxon>
        <taxon>Pseudomonadaceae</taxon>
        <taxon>Thiopseudomonas</taxon>
    </lineage>
</organism>